<evidence type="ECO:0000259" key="3">
    <source>
        <dbReference type="PROSITE" id="PS50250"/>
    </source>
</evidence>
<gene>
    <name evidence="4" type="ORF">GSLYS_00014266001</name>
</gene>
<dbReference type="PROSITE" id="PS50250">
    <property type="entry name" value="PCI"/>
    <property type="match status" value="1"/>
</dbReference>
<evidence type="ECO:0000256" key="1">
    <source>
        <dbReference type="ARBA" id="ARBA00006397"/>
    </source>
</evidence>
<organism evidence="4 5">
    <name type="scientific">Lymnaea stagnalis</name>
    <name type="common">Great pond snail</name>
    <name type="synonym">Helix stagnalis</name>
    <dbReference type="NCBI Taxonomy" id="6523"/>
    <lineage>
        <taxon>Eukaryota</taxon>
        <taxon>Metazoa</taxon>
        <taxon>Spiralia</taxon>
        <taxon>Lophotrochozoa</taxon>
        <taxon>Mollusca</taxon>
        <taxon>Gastropoda</taxon>
        <taxon>Heterobranchia</taxon>
        <taxon>Euthyneura</taxon>
        <taxon>Panpulmonata</taxon>
        <taxon>Hygrophila</taxon>
        <taxon>Lymnaeoidea</taxon>
        <taxon>Lymnaeidae</taxon>
        <taxon>Lymnaea</taxon>
    </lineage>
</organism>
<dbReference type="Pfam" id="PF01399">
    <property type="entry name" value="PCI"/>
    <property type="match status" value="1"/>
</dbReference>
<dbReference type="Gene3D" id="1.10.10.10">
    <property type="entry name" value="Winged helix-like DNA-binding domain superfamily/Winged helix DNA-binding domain"/>
    <property type="match status" value="1"/>
</dbReference>
<dbReference type="GO" id="GO:0008541">
    <property type="term" value="C:proteasome regulatory particle, lid subcomplex"/>
    <property type="evidence" value="ECO:0007669"/>
    <property type="project" value="TreeGrafter"/>
</dbReference>
<dbReference type="PANTHER" id="PTHR10855">
    <property type="entry name" value="26S PROTEASOME NON-ATPASE REGULATORY SUBUNIT 12/COP9 SIGNALOSOME COMPLEX SUBUNIT 4"/>
    <property type="match status" value="1"/>
</dbReference>
<dbReference type="Pfam" id="PF18098">
    <property type="entry name" value="RPN5_C"/>
    <property type="match status" value="1"/>
</dbReference>
<dbReference type="FunFam" id="1.10.10.10:FF:000070">
    <property type="entry name" value="26S proteasome non-ATPase regulatory subunit 12"/>
    <property type="match status" value="1"/>
</dbReference>
<dbReference type="InterPro" id="IPR000717">
    <property type="entry name" value="PCI_dom"/>
</dbReference>
<evidence type="ECO:0000313" key="5">
    <source>
        <dbReference type="Proteomes" id="UP001497497"/>
    </source>
</evidence>
<dbReference type="InterPro" id="IPR040896">
    <property type="entry name" value="RPN5_C"/>
</dbReference>
<dbReference type="AlphaFoldDB" id="A0AAV2I814"/>
<dbReference type="InterPro" id="IPR054559">
    <property type="entry name" value="PSMD12-CSN4-like_N"/>
</dbReference>
<reference evidence="4 5" key="1">
    <citation type="submission" date="2024-04" db="EMBL/GenBank/DDBJ databases">
        <authorList>
            <consortium name="Genoscope - CEA"/>
            <person name="William W."/>
        </authorList>
    </citation>
    <scope>NUCLEOTIDE SEQUENCE [LARGE SCALE GENOMIC DNA]</scope>
</reference>
<dbReference type="EMBL" id="CAXITT010000390">
    <property type="protein sequence ID" value="CAL1540617.1"/>
    <property type="molecule type" value="Genomic_DNA"/>
</dbReference>
<dbReference type="InterPro" id="IPR040134">
    <property type="entry name" value="PSMD12/CSN4"/>
</dbReference>
<feature type="domain" description="PCI" evidence="3">
    <location>
        <begin position="239"/>
        <end position="417"/>
    </location>
</feature>
<protein>
    <recommendedName>
        <fullName evidence="3">PCI domain-containing protein</fullName>
    </recommendedName>
</protein>
<proteinExistence type="inferred from homology"/>
<sequence>MATETNDGPNQKMEVDFSSTVEEKVPLFEALAKQGKLSEAIDGLMSLEKQTRTAADTHSTSRILVAIVKICFEAKNWDALNENIVLLTKKRGQIKQSVTKMIQEACGYVESTPSKEVKLKLIDTLRSVTAGKIYVEIERARLTRTLAKIREDEGDIATAANVLQELQVETFGSMERKEKVEFILEQMRLCLAKKDYIRTQIISKKISIKFFEDSDTVDLKLKFYHLMIELDQHEGSYLAICKHYMAIYNTEQIQNDKEKLKEALRCVVIYLVLAPFDNEQSDLLHRVSQDKNLEEIGFYQKFLKNFTTNEIINWSQLCKEYEKGLKTGDTATNVFVASNKVEGGDKRWADLKNRVVEHNIRVMAKYYTRLRMQRMAELLDLTENETEEFLSNLVVNKTVEAKIDRLAGVVSFSQAKDPNSVLNAWSSRLSDLMHLIHKTNHLINKENMVHRLIPGDIKLSA</sequence>
<comment type="caution">
    <text evidence="4">The sequence shown here is derived from an EMBL/GenBank/DDBJ whole genome shotgun (WGS) entry which is preliminary data.</text>
</comment>
<dbReference type="Proteomes" id="UP001497497">
    <property type="component" value="Unassembled WGS sequence"/>
</dbReference>
<dbReference type="Pfam" id="PF22241">
    <property type="entry name" value="PSMD12-CSN4_N"/>
    <property type="match status" value="1"/>
</dbReference>
<dbReference type="InterPro" id="IPR036390">
    <property type="entry name" value="WH_DNA-bd_sf"/>
</dbReference>
<comment type="similarity">
    <text evidence="1">Belongs to the proteasome subunit p55 family.</text>
</comment>
<dbReference type="GO" id="GO:0005737">
    <property type="term" value="C:cytoplasm"/>
    <property type="evidence" value="ECO:0007669"/>
    <property type="project" value="TreeGrafter"/>
</dbReference>
<dbReference type="SMART" id="SM00088">
    <property type="entry name" value="PINT"/>
    <property type="match status" value="1"/>
</dbReference>
<dbReference type="PANTHER" id="PTHR10855:SF1">
    <property type="entry name" value="26S PROTEASOME NON-ATPASE REGULATORY SUBUNIT 12"/>
    <property type="match status" value="1"/>
</dbReference>
<evidence type="ECO:0000256" key="2">
    <source>
        <dbReference type="ARBA" id="ARBA00022942"/>
    </source>
</evidence>
<dbReference type="SUPFAM" id="SSF46785">
    <property type="entry name" value="Winged helix' DNA-binding domain"/>
    <property type="match status" value="1"/>
</dbReference>
<dbReference type="InterPro" id="IPR036388">
    <property type="entry name" value="WH-like_DNA-bd_sf"/>
</dbReference>
<dbReference type="GO" id="GO:0005634">
    <property type="term" value="C:nucleus"/>
    <property type="evidence" value="ECO:0007669"/>
    <property type="project" value="UniProtKB-ARBA"/>
</dbReference>
<evidence type="ECO:0000313" key="4">
    <source>
        <dbReference type="EMBL" id="CAL1540617.1"/>
    </source>
</evidence>
<keyword evidence="2" id="KW-0647">Proteasome</keyword>
<keyword evidence="5" id="KW-1185">Reference proteome</keyword>
<name>A0AAV2I814_LYMST</name>
<accession>A0AAV2I814</accession>